<protein>
    <recommendedName>
        <fullName evidence="7">Tubby C-terminal domain-containing protein</fullName>
    </recommendedName>
</protein>
<feature type="region of interest" description="Disordered" evidence="2">
    <location>
        <begin position="884"/>
        <end position="904"/>
    </location>
</feature>
<feature type="non-terminal residue" evidence="5">
    <location>
        <position position="1"/>
    </location>
</feature>
<dbReference type="Gene3D" id="3.20.90.10">
    <property type="entry name" value="Tubby Protein, Chain A"/>
    <property type="match status" value="1"/>
</dbReference>
<evidence type="ECO:0000259" key="4">
    <source>
        <dbReference type="Pfam" id="PF01167"/>
    </source>
</evidence>
<organism evidence="5 6">
    <name type="scientific">Discostella pseudostelligera</name>
    <dbReference type="NCBI Taxonomy" id="259834"/>
    <lineage>
        <taxon>Eukaryota</taxon>
        <taxon>Sar</taxon>
        <taxon>Stramenopiles</taxon>
        <taxon>Ochrophyta</taxon>
        <taxon>Bacillariophyta</taxon>
        <taxon>Coscinodiscophyceae</taxon>
        <taxon>Thalassiosirophycidae</taxon>
        <taxon>Stephanodiscales</taxon>
        <taxon>Stephanodiscaceae</taxon>
        <taxon>Discostella</taxon>
    </lineage>
</organism>
<comment type="caution">
    <text evidence="5">The sequence shown here is derived from an EMBL/GenBank/DDBJ whole genome shotgun (WGS) entry which is preliminary data.</text>
</comment>
<evidence type="ECO:0000256" key="1">
    <source>
        <dbReference type="ARBA" id="ARBA00007129"/>
    </source>
</evidence>
<proteinExistence type="inferred from homology"/>
<feature type="compositionally biased region" description="Low complexity" evidence="2">
    <location>
        <begin position="926"/>
        <end position="939"/>
    </location>
</feature>
<dbReference type="InterPro" id="IPR025659">
    <property type="entry name" value="Tubby-like_C"/>
</dbReference>
<evidence type="ECO:0000256" key="2">
    <source>
        <dbReference type="SAM" id="MobiDB-lite"/>
    </source>
</evidence>
<reference evidence="5 6" key="1">
    <citation type="submission" date="2024-10" db="EMBL/GenBank/DDBJ databases">
        <title>Updated reference genomes for cyclostephanoid diatoms.</title>
        <authorList>
            <person name="Roberts W.R."/>
            <person name="Alverson A.J."/>
        </authorList>
    </citation>
    <scope>NUCLEOTIDE SEQUENCE [LARGE SCALE GENOMIC DNA]</scope>
    <source>
        <strain evidence="5 6">AJA232-27</strain>
    </source>
</reference>
<sequence length="1181" mass="130349">FTTGNTNTITTNKVNKNSIPLSSLPIDALQTISTYCTVNDWLSLSSTSQHWRYGIGSEVFGRVRRHASLCAFEVGMAWAMGEHADARELACLYISKGVPIYPAPRGHSYHTLAWRMGLELSSSLTTASAGDERDGGQRLGDENTATTAAANAAVAEGRNSRNSNEFDGDVNANEAVGLPPTTMDAFYASRYLDEADGNNTDGVNNRNVDEGGGGGGGVLRRRPPNGRGRNRRRNRQSFLYPSRDRMSMTYVEEKSSFWKRKKGIEEEGSTATNITTASAAAAPIGVGLASSFARRIPPPLLDPPLDHPQEQQQRQQHPDDVAAPQAMPLVDERVRVGASTSSLIWSNSVPDLPSLLVEDETLFGPDRTNIYLDALLEHRVVHPAPLSHLRRTAIMMHDVVVAPKMTMRVHRHLADQHFFGSPSVDDEKGAMTAGERQYIRMYLCITDLSQLNVAILHCNVLVSGKMSMNADFFHPTWEGRKCVTVNNYDRGDSLSLDGYWDGDWDGAEWRGSAADTDGHHHQHGQEVTDGIAEIVGDENNLPAAYRDSVEYFSAWALANPNPQRRLSLPILSYGRARHPLSMTYNPSLRHGTPSSSSPASDIHLDIYSCATGNLLKAETAGATSAAAIAKLRSRCQHYQQRLDSLLKNSFDSILFQECLLDFWDEIFPVTRGIHFYNRQAAVPRMSLLHAFVTTPIPKALGTMQCEIERVKITGKDSKAATKRVKGRFFPKYEYRLFVRDIRNDNPFQPSNSPRKDSVLLVAKNKRGKNTIAASSMRESSSHRRGNGVGGIDLATPVGLASPGNGVASKRGMSNYYICLPQQCDVDNHFKSSNRDTSVDLIQGESAGLDLSPLAMQKRHPIEVGRLQSNFIGTEFQIFVPDTVPSMTSEDQDTESVSAIDATHSRSISRKGGDLVRLAQRSLSISGRGISSRNSSSGNESADEPIDERSDESRHGRQKKTKKIVRRMSWGTTPNPTKWTTNRRAIANNSEHSSFDGLSNSAPAVQHAANTTRVELEDGAITYTANLLGNRPRMMDVCIPKLTENGKVCDEWNEQQVNSNTSNTMQMLDRFKDILTMMNSEDDTDIAGNGGTIDNHGLMLLQNRPPWWNIELGAFVLNFGGRVKVASVKNFQLCERNAQEHIMQFGRIEGRHAFTMDFQYPLSPMQAFAIAISSLQSKISFG</sequence>
<dbReference type="PANTHER" id="PTHR16517:SF7">
    <property type="entry name" value="PROTEIN KING TUBBY"/>
    <property type="match status" value="1"/>
</dbReference>
<dbReference type="AlphaFoldDB" id="A0ABD3M7H8"/>
<gene>
    <name evidence="5" type="ORF">ACHAWU_009729</name>
</gene>
<dbReference type="PANTHER" id="PTHR16517">
    <property type="entry name" value="TUBBY-RELATED"/>
    <property type="match status" value="1"/>
</dbReference>
<feature type="region of interest" description="Disordered" evidence="2">
    <location>
        <begin position="295"/>
        <end position="320"/>
    </location>
</feature>
<evidence type="ECO:0000313" key="6">
    <source>
        <dbReference type="Proteomes" id="UP001530293"/>
    </source>
</evidence>
<feature type="compositionally biased region" description="Basic residues" evidence="2">
    <location>
        <begin position="955"/>
        <end position="964"/>
    </location>
</feature>
<feature type="domain" description="Tubby C-terminal" evidence="4">
    <location>
        <begin position="1008"/>
        <end position="1175"/>
    </location>
</feature>
<evidence type="ECO:0000259" key="3">
    <source>
        <dbReference type="Pfam" id="PF00646"/>
    </source>
</evidence>
<dbReference type="EMBL" id="JALLBG020000199">
    <property type="protein sequence ID" value="KAL3759582.1"/>
    <property type="molecule type" value="Genomic_DNA"/>
</dbReference>
<accession>A0ABD3M7H8</accession>
<dbReference type="InterPro" id="IPR000007">
    <property type="entry name" value="Tubby_C"/>
</dbReference>
<evidence type="ECO:0008006" key="7">
    <source>
        <dbReference type="Google" id="ProtNLM"/>
    </source>
</evidence>
<dbReference type="Pfam" id="PF00646">
    <property type="entry name" value="F-box"/>
    <property type="match status" value="1"/>
</dbReference>
<feature type="region of interest" description="Disordered" evidence="2">
    <location>
        <begin position="152"/>
        <end position="179"/>
    </location>
</feature>
<keyword evidence="6" id="KW-1185">Reference proteome</keyword>
<feature type="region of interest" description="Disordered" evidence="2">
    <location>
        <begin position="197"/>
        <end position="240"/>
    </location>
</feature>
<dbReference type="InterPro" id="IPR001810">
    <property type="entry name" value="F-box_dom"/>
</dbReference>
<dbReference type="SUPFAM" id="SSF54518">
    <property type="entry name" value="Tubby C-terminal domain-like"/>
    <property type="match status" value="1"/>
</dbReference>
<dbReference type="Proteomes" id="UP001530293">
    <property type="component" value="Unassembled WGS sequence"/>
</dbReference>
<dbReference type="Pfam" id="PF01167">
    <property type="entry name" value="Tub"/>
    <property type="match status" value="1"/>
</dbReference>
<comment type="similarity">
    <text evidence="1">Belongs to the TUB family.</text>
</comment>
<feature type="compositionally biased region" description="Basic residues" evidence="2">
    <location>
        <begin position="219"/>
        <end position="235"/>
    </location>
</feature>
<feature type="region of interest" description="Disordered" evidence="2">
    <location>
        <begin position="926"/>
        <end position="964"/>
    </location>
</feature>
<feature type="domain" description="F-box" evidence="3">
    <location>
        <begin position="21"/>
        <end position="54"/>
    </location>
</feature>
<dbReference type="CDD" id="cd09917">
    <property type="entry name" value="F-box_SF"/>
    <property type="match status" value="1"/>
</dbReference>
<name>A0ABD3M7H8_9STRA</name>
<evidence type="ECO:0000313" key="5">
    <source>
        <dbReference type="EMBL" id="KAL3759582.1"/>
    </source>
</evidence>